<organism evidence="4 5">
    <name type="scientific">Hydrogenophaga laconesensis</name>
    <dbReference type="NCBI Taxonomy" id="1805971"/>
    <lineage>
        <taxon>Bacteria</taxon>
        <taxon>Pseudomonadati</taxon>
        <taxon>Pseudomonadota</taxon>
        <taxon>Betaproteobacteria</taxon>
        <taxon>Burkholderiales</taxon>
        <taxon>Comamonadaceae</taxon>
        <taxon>Hydrogenophaga</taxon>
    </lineage>
</organism>
<proteinExistence type="predicted"/>
<comment type="caution">
    <text evidence="4">The sequence shown here is derived from an EMBL/GenBank/DDBJ whole genome shotgun (WGS) entry which is preliminary data.</text>
</comment>
<evidence type="ECO:0000256" key="2">
    <source>
        <dbReference type="SAM" id="SignalP"/>
    </source>
</evidence>
<dbReference type="EMBL" id="JAVDWE010000018">
    <property type="protein sequence ID" value="MDR7097022.1"/>
    <property type="molecule type" value="Genomic_DNA"/>
</dbReference>
<evidence type="ECO:0000313" key="5">
    <source>
        <dbReference type="Proteomes" id="UP001265550"/>
    </source>
</evidence>
<dbReference type="PANTHER" id="PTHR35936:SF17">
    <property type="entry name" value="ARGININE-BINDING EXTRACELLULAR PROTEIN ARTP"/>
    <property type="match status" value="1"/>
</dbReference>
<protein>
    <submittedName>
        <fullName evidence="4">Polar amino acid transport system substrate-binding protein</fullName>
    </submittedName>
</protein>
<name>A0ABU1VHR5_9BURK</name>
<feature type="signal peptide" evidence="2">
    <location>
        <begin position="1"/>
        <end position="29"/>
    </location>
</feature>
<dbReference type="PROSITE" id="PS51257">
    <property type="entry name" value="PROKAR_LIPOPROTEIN"/>
    <property type="match status" value="1"/>
</dbReference>
<keyword evidence="1 2" id="KW-0732">Signal</keyword>
<evidence type="ECO:0000313" key="4">
    <source>
        <dbReference type="EMBL" id="MDR7097022.1"/>
    </source>
</evidence>
<dbReference type="InterPro" id="IPR001638">
    <property type="entry name" value="Solute-binding_3/MltF_N"/>
</dbReference>
<gene>
    <name evidence="4" type="ORF">J2X09_004791</name>
</gene>
<evidence type="ECO:0000256" key="1">
    <source>
        <dbReference type="ARBA" id="ARBA00022729"/>
    </source>
</evidence>
<dbReference type="SUPFAM" id="SSF53850">
    <property type="entry name" value="Periplasmic binding protein-like II"/>
    <property type="match status" value="1"/>
</dbReference>
<reference evidence="4 5" key="1">
    <citation type="submission" date="2023-07" db="EMBL/GenBank/DDBJ databases">
        <title>Sorghum-associated microbial communities from plants grown in Nebraska, USA.</title>
        <authorList>
            <person name="Schachtman D."/>
        </authorList>
    </citation>
    <scope>NUCLEOTIDE SEQUENCE [LARGE SCALE GENOMIC DNA]</scope>
    <source>
        <strain evidence="4 5">BE240</strain>
    </source>
</reference>
<feature type="chain" id="PRO_5045567078" evidence="2">
    <location>
        <begin position="30"/>
        <end position="286"/>
    </location>
</feature>
<sequence length="286" mass="30524">MLSFTRIRSALALALIAGGAAFAPLSASAQACKPVVAVAPSELVEAGKLTFTTNPTLPPMQYVDSTGKLLGMNIDLGDEIARRLCLTMNFVRMDFQAQAPALRGGRSDGIHTGMFWTEERSKAMFLVPYGMTGLDLVAAPNRKITLASADEISGFAIGVEADSYMERWLRDRQKANEAKGAKPIRIQAFPTTADAMAALRAGQVDLIAPPDYTGKDYVRKGQASMALASQGGTPTAMAFRSRPLAEAIATVLNGMAQDGTYDKLFDKYGVTKLADRPFAIRGPGPN</sequence>
<keyword evidence="5" id="KW-1185">Reference proteome</keyword>
<feature type="domain" description="Solute-binding protein family 3/N-terminal" evidence="3">
    <location>
        <begin position="48"/>
        <end position="272"/>
    </location>
</feature>
<dbReference type="RefSeq" id="WP_204735315.1">
    <property type="nucleotide sequence ID" value="NZ_JAVDWE010000018.1"/>
</dbReference>
<accession>A0ABU1VHR5</accession>
<dbReference type="PANTHER" id="PTHR35936">
    <property type="entry name" value="MEMBRANE-BOUND LYTIC MUREIN TRANSGLYCOSYLASE F"/>
    <property type="match status" value="1"/>
</dbReference>
<dbReference type="SMART" id="SM00062">
    <property type="entry name" value="PBPb"/>
    <property type="match status" value="1"/>
</dbReference>
<evidence type="ECO:0000259" key="3">
    <source>
        <dbReference type="SMART" id="SM00062"/>
    </source>
</evidence>
<dbReference type="Gene3D" id="3.40.190.10">
    <property type="entry name" value="Periplasmic binding protein-like II"/>
    <property type="match status" value="2"/>
</dbReference>
<dbReference type="Proteomes" id="UP001265550">
    <property type="component" value="Unassembled WGS sequence"/>
</dbReference>
<dbReference type="Pfam" id="PF00497">
    <property type="entry name" value="SBP_bac_3"/>
    <property type="match status" value="1"/>
</dbReference>